<comment type="caution">
    <text evidence="1">The sequence shown here is derived from an EMBL/GenBank/DDBJ whole genome shotgun (WGS) entry which is preliminary data.</text>
</comment>
<dbReference type="SUPFAM" id="SSF82607">
    <property type="entry name" value="YbaB-like"/>
    <property type="match status" value="1"/>
</dbReference>
<organism evidence="1 2">
    <name type="scientific">Actinomadura craniellae</name>
    <dbReference type="NCBI Taxonomy" id="2231787"/>
    <lineage>
        <taxon>Bacteria</taxon>
        <taxon>Bacillati</taxon>
        <taxon>Actinomycetota</taxon>
        <taxon>Actinomycetes</taxon>
        <taxon>Streptosporangiales</taxon>
        <taxon>Thermomonosporaceae</taxon>
        <taxon>Actinomadura</taxon>
    </lineage>
</organism>
<keyword evidence="2" id="KW-1185">Reference proteome</keyword>
<gene>
    <name evidence="1" type="ORF">DPM19_30300</name>
</gene>
<name>A0A365GWW6_9ACTN</name>
<dbReference type="Gene3D" id="3.30.1310.10">
    <property type="entry name" value="Nucleoid-associated protein YbaB-like domain"/>
    <property type="match status" value="1"/>
</dbReference>
<dbReference type="OrthoDB" id="3625992at2"/>
<dbReference type="GO" id="GO:0003677">
    <property type="term" value="F:DNA binding"/>
    <property type="evidence" value="ECO:0007669"/>
    <property type="project" value="InterPro"/>
</dbReference>
<dbReference type="InterPro" id="IPR004401">
    <property type="entry name" value="YbaB/EbfC"/>
</dbReference>
<proteinExistence type="predicted"/>
<protein>
    <recommendedName>
        <fullName evidence="3">YbaB/EbfC family DNA-binding protein</fullName>
    </recommendedName>
</protein>
<dbReference type="AlphaFoldDB" id="A0A365GWW6"/>
<dbReference type="InterPro" id="IPR036894">
    <property type="entry name" value="YbaB-like_sf"/>
</dbReference>
<dbReference type="Proteomes" id="UP000251891">
    <property type="component" value="Unassembled WGS sequence"/>
</dbReference>
<dbReference type="RefSeq" id="WP_111871511.1">
    <property type="nucleotide sequence ID" value="NZ_QLYX01000019.1"/>
</dbReference>
<evidence type="ECO:0000313" key="2">
    <source>
        <dbReference type="Proteomes" id="UP000251891"/>
    </source>
</evidence>
<dbReference type="Pfam" id="PF02575">
    <property type="entry name" value="YbaB_DNA_bd"/>
    <property type="match status" value="1"/>
</dbReference>
<dbReference type="EMBL" id="QLYX01000019">
    <property type="protein sequence ID" value="RAY11319.1"/>
    <property type="molecule type" value="Genomic_DNA"/>
</dbReference>
<evidence type="ECO:0008006" key="3">
    <source>
        <dbReference type="Google" id="ProtNLM"/>
    </source>
</evidence>
<evidence type="ECO:0000313" key="1">
    <source>
        <dbReference type="EMBL" id="RAY11319.1"/>
    </source>
</evidence>
<accession>A0A365GWW6</accession>
<reference evidence="1 2" key="1">
    <citation type="submission" date="2018-06" db="EMBL/GenBank/DDBJ databases">
        <title>Actinomadura craniellae sp. nov. isolated from marine sponge Craniella sp.</title>
        <authorList>
            <person name="Li L."/>
            <person name="Xu Q.H."/>
            <person name="Lin H.W."/>
            <person name="Lu Y.H."/>
        </authorList>
    </citation>
    <scope>NUCLEOTIDE SEQUENCE [LARGE SCALE GENOMIC DNA]</scope>
    <source>
        <strain evidence="1 2">LHW63021</strain>
    </source>
</reference>
<sequence>MEDSTVAQGLDQLYRLKEAIKDIAKNPYVATSSDGLIKVSAVASGQVVDININPRVYRNPDSVGLASTILQTLNQAIAGATAMQLESLERASGGLAGSFQELLQSAAAVAEELMDEADDMWRQE</sequence>